<accession>A0A0X4EUQ1</accession>
<dbReference type="Proteomes" id="UP000064715">
    <property type="component" value="Unassembled WGS sequence"/>
</dbReference>
<evidence type="ECO:0000259" key="1">
    <source>
        <dbReference type="Pfam" id="PF15607"/>
    </source>
</evidence>
<organism evidence="2 3">
    <name type="scientific">Enterobacter genomosp. O</name>
    <dbReference type="NCBI Taxonomy" id="2364150"/>
    <lineage>
        <taxon>Bacteria</taxon>
        <taxon>Pseudomonadati</taxon>
        <taxon>Pseudomonadota</taxon>
        <taxon>Gammaproteobacteria</taxon>
        <taxon>Enterobacterales</taxon>
        <taxon>Enterobacteriaceae</taxon>
        <taxon>Enterobacter</taxon>
        <taxon>Enterobacter cloacae complex</taxon>
        <taxon>Enterobacter cloacae complex clade O</taxon>
    </lineage>
</organism>
<feature type="domain" description="Bacterial toxin 44" evidence="1">
    <location>
        <begin position="53"/>
        <end position="126"/>
    </location>
</feature>
<evidence type="ECO:0000313" key="3">
    <source>
        <dbReference type="Proteomes" id="UP000064715"/>
    </source>
</evidence>
<dbReference type="InterPro" id="IPR028946">
    <property type="entry name" value="Ntox44"/>
</dbReference>
<keyword evidence="3" id="KW-1185">Reference proteome</keyword>
<sequence>MACIPIYPPRGLEILREHIRLARARHGVQDMATPLTYTWFYERVRNGGVWDYKQQKRAYADFGNFHYGAVGYAACIPAKILLIAAGAAQWKAGTSRPEWGNFTGAPPFGDDPMDQFWIKQGIDYVKQHHY</sequence>
<proteinExistence type="predicted"/>
<dbReference type="EMBL" id="LRCR01000006">
    <property type="protein sequence ID" value="KUQ85429.1"/>
    <property type="molecule type" value="Genomic_DNA"/>
</dbReference>
<comment type="caution">
    <text evidence="2">The sequence shown here is derived from an EMBL/GenBank/DDBJ whole genome shotgun (WGS) entry which is preliminary data.</text>
</comment>
<gene>
    <name evidence="2" type="ORF">AWI28_11545</name>
</gene>
<name>A0A0X4EUQ1_9ENTR</name>
<dbReference type="OrthoDB" id="6964328at2"/>
<evidence type="ECO:0000313" key="2">
    <source>
        <dbReference type="EMBL" id="KUQ85429.1"/>
    </source>
</evidence>
<protein>
    <submittedName>
        <fullName evidence="2">Type IV secretion protein Rhs</fullName>
    </submittedName>
</protein>
<dbReference type="Pfam" id="PF15607">
    <property type="entry name" value="Ntox44"/>
    <property type="match status" value="1"/>
</dbReference>
<dbReference type="AlphaFoldDB" id="A0A0X4EUQ1"/>
<reference evidence="3" key="1">
    <citation type="submission" date="2016-01" db="EMBL/GenBank/DDBJ databases">
        <title>WGS of SAMN04407783.</title>
        <authorList>
            <person name="Adams M."/>
            <person name="Sutton G."/>
            <person name="Nelson K."/>
            <person name="Thaden J."/>
            <person name="Fowler V."/>
            <person name="Mccorrison J."/>
            <person name="Sanka R."/>
            <person name="Brinkac L."/>
            <person name="Nierman W."/>
        </authorList>
    </citation>
    <scope>NUCLEOTIDE SEQUENCE [LARGE SCALE GENOMIC DNA]</scope>
    <source>
        <strain evidence="3">GN04363</strain>
    </source>
</reference>